<evidence type="ECO:0000313" key="4">
    <source>
        <dbReference type="Proteomes" id="UP000510682"/>
    </source>
</evidence>
<dbReference type="RefSeq" id="WP_180918513.1">
    <property type="nucleotide sequence ID" value="NZ_CP059165.1"/>
</dbReference>
<evidence type="ECO:0000256" key="1">
    <source>
        <dbReference type="SAM" id="SignalP"/>
    </source>
</evidence>
<reference evidence="3" key="1">
    <citation type="submission" date="2020-07" db="EMBL/GenBank/DDBJ databases">
        <title>Description of Mycobacterium gordonae subsp. intergordonae subsp.nov. and Mycobacterium gordonae subsp. gordonae subsp. nov.</title>
        <authorList>
            <person name="Huang H."/>
        </authorList>
    </citation>
    <scope>NUCLEOTIDE SEQUENCE [LARGE SCALE GENOMIC DNA]</scope>
    <source>
        <strain evidence="3">24T</strain>
    </source>
</reference>
<organism evidence="3 4">
    <name type="scientific">Mycobacterium vicinigordonae</name>
    <dbReference type="NCBI Taxonomy" id="1719132"/>
    <lineage>
        <taxon>Bacteria</taxon>
        <taxon>Bacillati</taxon>
        <taxon>Actinomycetota</taxon>
        <taxon>Actinomycetes</taxon>
        <taxon>Mycobacteriales</taxon>
        <taxon>Mycobacteriaceae</taxon>
        <taxon>Mycobacterium</taxon>
    </lineage>
</organism>
<dbReference type="EMBL" id="CP059165">
    <property type="protein sequence ID" value="QLL09767.1"/>
    <property type="molecule type" value="Genomic_DNA"/>
</dbReference>
<name>A0A7D6E190_9MYCO</name>
<dbReference type="KEGG" id="mgor:H0P51_13425"/>
<keyword evidence="1" id="KW-0732">Signal</keyword>
<protein>
    <submittedName>
        <fullName evidence="3">DUF732 domain-containing protein</fullName>
    </submittedName>
</protein>
<feature type="domain" description="DUF732" evidence="2">
    <location>
        <begin position="36"/>
        <end position="104"/>
    </location>
</feature>
<gene>
    <name evidence="3" type="ORF">H0P51_13425</name>
</gene>
<feature type="chain" id="PRO_5038656698" evidence="1">
    <location>
        <begin position="26"/>
        <end position="116"/>
    </location>
</feature>
<evidence type="ECO:0000259" key="2">
    <source>
        <dbReference type="Pfam" id="PF05305"/>
    </source>
</evidence>
<feature type="signal peptide" evidence="1">
    <location>
        <begin position="1"/>
        <end position="25"/>
    </location>
</feature>
<dbReference type="AlphaFoldDB" id="A0A7D6E190"/>
<dbReference type="Proteomes" id="UP000510682">
    <property type="component" value="Chromosome"/>
</dbReference>
<reference evidence="3" key="2">
    <citation type="submission" date="2020-07" db="EMBL/GenBank/DDBJ databases">
        <authorList>
            <person name="Yu X."/>
        </authorList>
    </citation>
    <scope>NUCLEOTIDE SEQUENCE [LARGE SCALE GENOMIC DNA]</scope>
    <source>
        <strain evidence="3">24T</strain>
    </source>
</reference>
<accession>A0A7D6E190</accession>
<evidence type="ECO:0000313" key="3">
    <source>
        <dbReference type="EMBL" id="QLL09767.1"/>
    </source>
</evidence>
<keyword evidence="4" id="KW-1185">Reference proteome</keyword>
<proteinExistence type="predicted"/>
<dbReference type="Pfam" id="PF05305">
    <property type="entry name" value="DUF732"/>
    <property type="match status" value="1"/>
</dbReference>
<sequence>MTAPVTAFRFLSLAAGVFGVSAAVAAPIHADMMGNAFLNSLNIAGIQYGQPATAIAMGRSVCPKALAPGGTFESVVAEIAELNGMSRERAATFTVVAVATYCPSLLSPLLPNKLQA</sequence>
<dbReference type="InterPro" id="IPR007969">
    <property type="entry name" value="DUF732"/>
</dbReference>